<gene>
    <name evidence="1" type="ORF">EDD79_103329</name>
</gene>
<evidence type="ECO:0000313" key="1">
    <source>
        <dbReference type="EMBL" id="TCP99785.1"/>
    </source>
</evidence>
<comment type="caution">
    <text evidence="1">The sequence shown here is derived from an EMBL/GenBank/DDBJ whole genome shotgun (WGS) entry which is preliminary data.</text>
</comment>
<dbReference type="Proteomes" id="UP000295504">
    <property type="component" value="Unassembled WGS sequence"/>
</dbReference>
<accession>A0A4R2TBL6</accession>
<dbReference type="AlphaFoldDB" id="A0A4R2TBL6"/>
<organism evidence="1 2">
    <name type="scientific">Serpentinicella alkaliphila</name>
    <dbReference type="NCBI Taxonomy" id="1734049"/>
    <lineage>
        <taxon>Bacteria</taxon>
        <taxon>Bacillati</taxon>
        <taxon>Bacillota</taxon>
        <taxon>Clostridia</taxon>
        <taxon>Peptostreptococcales</taxon>
        <taxon>Natronincolaceae</taxon>
        <taxon>Serpentinicella</taxon>
    </lineage>
</organism>
<keyword evidence="2" id="KW-1185">Reference proteome</keyword>
<protein>
    <submittedName>
        <fullName evidence="1">Uncharacterized protein</fullName>
    </submittedName>
</protein>
<dbReference type="RefSeq" id="WP_279229899.1">
    <property type="nucleotide sequence ID" value="NZ_CP058648.1"/>
</dbReference>
<sequence length="40" mass="4630">MKKGIVVAIIGILLLTSIPQYRIIKRYEKTLINTYELHVS</sequence>
<proteinExistence type="predicted"/>
<reference evidence="1 2" key="1">
    <citation type="submission" date="2019-03" db="EMBL/GenBank/DDBJ databases">
        <title>Genomic Encyclopedia of Type Strains, Phase IV (KMG-IV): sequencing the most valuable type-strain genomes for metagenomic binning, comparative biology and taxonomic classification.</title>
        <authorList>
            <person name="Goeker M."/>
        </authorList>
    </citation>
    <scope>NUCLEOTIDE SEQUENCE [LARGE SCALE GENOMIC DNA]</scope>
    <source>
        <strain evidence="1 2">DSM 100013</strain>
    </source>
</reference>
<evidence type="ECO:0000313" key="2">
    <source>
        <dbReference type="Proteomes" id="UP000295504"/>
    </source>
</evidence>
<name>A0A4R2TBL6_9FIRM</name>
<dbReference type="EMBL" id="SLYC01000033">
    <property type="protein sequence ID" value="TCP99785.1"/>
    <property type="molecule type" value="Genomic_DNA"/>
</dbReference>